<dbReference type="PANTHER" id="PTHR46796:SF2">
    <property type="entry name" value="TRANSCRIPTIONAL REGULATORY PROTEIN"/>
    <property type="match status" value="1"/>
</dbReference>
<proteinExistence type="predicted"/>
<dbReference type="Proteomes" id="UP000064967">
    <property type="component" value="Chromosome"/>
</dbReference>
<evidence type="ECO:0000256" key="1">
    <source>
        <dbReference type="ARBA" id="ARBA00023015"/>
    </source>
</evidence>
<dbReference type="InterPro" id="IPR018060">
    <property type="entry name" value="HTH_AraC"/>
</dbReference>
<dbReference type="Gene3D" id="1.10.10.60">
    <property type="entry name" value="Homeodomain-like"/>
    <property type="match status" value="2"/>
</dbReference>
<evidence type="ECO:0000313" key="6">
    <source>
        <dbReference type="Proteomes" id="UP000064967"/>
    </source>
</evidence>
<dbReference type="RefSeq" id="WP_169927785.1">
    <property type="nucleotide sequence ID" value="NZ_CP012333.1"/>
</dbReference>
<keyword evidence="6" id="KW-1185">Reference proteome</keyword>
<dbReference type="EMBL" id="CP012333">
    <property type="protein sequence ID" value="AKU98463.1"/>
    <property type="molecule type" value="Genomic_DNA"/>
</dbReference>
<dbReference type="SMART" id="SM00342">
    <property type="entry name" value="HTH_ARAC"/>
    <property type="match status" value="1"/>
</dbReference>
<dbReference type="KEGG" id="llu:AKJ09_05127"/>
<evidence type="ECO:0000259" key="4">
    <source>
        <dbReference type="PROSITE" id="PS01124"/>
    </source>
</evidence>
<name>A0A0K1PY58_9BACT</name>
<evidence type="ECO:0000256" key="2">
    <source>
        <dbReference type="ARBA" id="ARBA00023125"/>
    </source>
</evidence>
<evidence type="ECO:0000313" key="5">
    <source>
        <dbReference type="EMBL" id="AKU98463.1"/>
    </source>
</evidence>
<dbReference type="GO" id="GO:0003700">
    <property type="term" value="F:DNA-binding transcription factor activity"/>
    <property type="evidence" value="ECO:0007669"/>
    <property type="project" value="InterPro"/>
</dbReference>
<evidence type="ECO:0000256" key="3">
    <source>
        <dbReference type="ARBA" id="ARBA00023163"/>
    </source>
</evidence>
<keyword evidence="3" id="KW-0804">Transcription</keyword>
<dbReference type="PROSITE" id="PS01124">
    <property type="entry name" value="HTH_ARAC_FAMILY_2"/>
    <property type="match status" value="1"/>
</dbReference>
<dbReference type="AlphaFoldDB" id="A0A0K1PY58"/>
<gene>
    <name evidence="5" type="ORF">AKJ09_05127</name>
</gene>
<dbReference type="Pfam" id="PF12833">
    <property type="entry name" value="HTH_18"/>
    <property type="match status" value="1"/>
</dbReference>
<reference evidence="5 6" key="1">
    <citation type="submission" date="2015-08" db="EMBL/GenBank/DDBJ databases">
        <authorList>
            <person name="Babu N.S."/>
            <person name="Beckwith C.J."/>
            <person name="Beseler K.G."/>
            <person name="Brison A."/>
            <person name="Carone J.V."/>
            <person name="Caskin T.P."/>
            <person name="Diamond M."/>
            <person name="Durham M.E."/>
            <person name="Foxe J.M."/>
            <person name="Go M."/>
            <person name="Henderson B.A."/>
            <person name="Jones I.B."/>
            <person name="McGettigan J.A."/>
            <person name="Micheletti S.J."/>
            <person name="Nasrallah M.E."/>
            <person name="Ortiz D."/>
            <person name="Piller C.R."/>
            <person name="Privatt S.R."/>
            <person name="Schneider S.L."/>
            <person name="Sharp S."/>
            <person name="Smith T.C."/>
            <person name="Stanton J.D."/>
            <person name="Ullery H.E."/>
            <person name="Wilson R.J."/>
            <person name="Serrano M.G."/>
            <person name="Buck G."/>
            <person name="Lee V."/>
            <person name="Wang Y."/>
            <person name="Carvalho R."/>
            <person name="Voegtly L."/>
            <person name="Shi R."/>
            <person name="Duckworth R."/>
            <person name="Johnson A."/>
            <person name="Loviza R."/>
            <person name="Walstead R."/>
            <person name="Shah Z."/>
            <person name="Kiflezghi M."/>
            <person name="Wade K."/>
            <person name="Ball S.L."/>
            <person name="Bradley K.W."/>
            <person name="Asai D.J."/>
            <person name="Bowman C.A."/>
            <person name="Russell D.A."/>
            <person name="Pope W.H."/>
            <person name="Jacobs-Sera D."/>
            <person name="Hendrix R.W."/>
            <person name="Hatfull G.F."/>
        </authorList>
    </citation>
    <scope>NUCLEOTIDE SEQUENCE [LARGE SCALE GENOMIC DNA]</scope>
    <source>
        <strain evidence="5 6">DSM 27648</strain>
    </source>
</reference>
<dbReference type="InterPro" id="IPR050204">
    <property type="entry name" value="AraC_XylS_family_regulators"/>
</dbReference>
<organism evidence="5 6">
    <name type="scientific">Labilithrix luteola</name>
    <dbReference type="NCBI Taxonomy" id="1391654"/>
    <lineage>
        <taxon>Bacteria</taxon>
        <taxon>Pseudomonadati</taxon>
        <taxon>Myxococcota</taxon>
        <taxon>Polyangia</taxon>
        <taxon>Polyangiales</taxon>
        <taxon>Labilitrichaceae</taxon>
        <taxon>Labilithrix</taxon>
    </lineage>
</organism>
<dbReference type="SUPFAM" id="SSF46689">
    <property type="entry name" value="Homeodomain-like"/>
    <property type="match status" value="2"/>
</dbReference>
<dbReference type="InterPro" id="IPR009057">
    <property type="entry name" value="Homeodomain-like_sf"/>
</dbReference>
<dbReference type="STRING" id="1391654.AKJ09_05127"/>
<keyword evidence="1" id="KW-0805">Transcription regulation</keyword>
<sequence length="277" mass="30612">MDLSAAQRGRYRIAFSRPAALPGVTVGKFRSDGHLFTCVTDRYATALHLSGRSEWSLRGARWSSGPGTIDVKVPGEVFSEHARHGQRRFQVVLFDTRVVDEARATLDCTLSAPKENALHSRDPRVAPLAKLHRLLLRNDASPAELEGASCDALLALCEFATARRDPSRPRSAWAGAVTRARELLDARFTETIALDDLASYARLDKFRLCRAFRDEVGLPPHAYVTHRRIGLAGALLARGVPQAEVAARVGLYDQSQLHRHFKRIAGVTPGEYVRAVR</sequence>
<keyword evidence="2" id="KW-0238">DNA-binding</keyword>
<dbReference type="GO" id="GO:0043565">
    <property type="term" value="F:sequence-specific DNA binding"/>
    <property type="evidence" value="ECO:0007669"/>
    <property type="project" value="InterPro"/>
</dbReference>
<dbReference type="PANTHER" id="PTHR46796">
    <property type="entry name" value="HTH-TYPE TRANSCRIPTIONAL ACTIVATOR RHAS-RELATED"/>
    <property type="match status" value="1"/>
</dbReference>
<accession>A0A0K1PY58</accession>
<feature type="domain" description="HTH araC/xylS-type" evidence="4">
    <location>
        <begin position="178"/>
        <end position="275"/>
    </location>
</feature>
<protein>
    <submittedName>
        <fullName evidence="5">Transcriptional regulator, AraC family</fullName>
    </submittedName>
</protein>